<dbReference type="InterPro" id="IPR000531">
    <property type="entry name" value="Beta-barrel_TonB"/>
</dbReference>
<reference evidence="14 15" key="1">
    <citation type="submission" date="2019-03" db="EMBL/GenBank/DDBJ databases">
        <title>Ramlibacter rhizophilus CCTCC AB2015357, whole genome shotgun sequence.</title>
        <authorList>
            <person name="Zhang X."/>
            <person name="Feng G."/>
            <person name="Zhu H."/>
        </authorList>
    </citation>
    <scope>NUCLEOTIDE SEQUENCE [LARGE SCALE GENOMIC DNA]</scope>
    <source>
        <strain evidence="14 15">CCTCC AB2015357</strain>
    </source>
</reference>
<comment type="similarity">
    <text evidence="2 10">Belongs to the TonB-dependent receptor family.</text>
</comment>
<dbReference type="AlphaFoldDB" id="A0A4Z0BBN1"/>
<protein>
    <submittedName>
        <fullName evidence="14">TonB-dependent receptor</fullName>
    </submittedName>
</protein>
<dbReference type="InterPro" id="IPR037066">
    <property type="entry name" value="Plug_dom_sf"/>
</dbReference>
<keyword evidence="11" id="KW-0732">Signal</keyword>
<evidence type="ECO:0000256" key="5">
    <source>
        <dbReference type="ARBA" id="ARBA00022692"/>
    </source>
</evidence>
<evidence type="ECO:0000256" key="6">
    <source>
        <dbReference type="ARBA" id="ARBA00023077"/>
    </source>
</evidence>
<keyword evidence="9" id="KW-0998">Cell outer membrane</keyword>
<evidence type="ECO:0000256" key="1">
    <source>
        <dbReference type="ARBA" id="ARBA00004571"/>
    </source>
</evidence>
<dbReference type="Pfam" id="PF07715">
    <property type="entry name" value="Plug"/>
    <property type="match status" value="1"/>
</dbReference>
<evidence type="ECO:0000256" key="2">
    <source>
        <dbReference type="ARBA" id="ARBA00009810"/>
    </source>
</evidence>
<evidence type="ECO:0000256" key="3">
    <source>
        <dbReference type="ARBA" id="ARBA00022448"/>
    </source>
</evidence>
<evidence type="ECO:0000259" key="13">
    <source>
        <dbReference type="Pfam" id="PF07715"/>
    </source>
</evidence>
<dbReference type="SUPFAM" id="SSF56935">
    <property type="entry name" value="Porins"/>
    <property type="match status" value="1"/>
</dbReference>
<keyword evidence="7 10" id="KW-0472">Membrane</keyword>
<evidence type="ECO:0000313" key="15">
    <source>
        <dbReference type="Proteomes" id="UP000297564"/>
    </source>
</evidence>
<feature type="chain" id="PRO_5021508284" evidence="11">
    <location>
        <begin position="24"/>
        <end position="664"/>
    </location>
</feature>
<dbReference type="GO" id="GO:0044718">
    <property type="term" value="P:siderophore transmembrane transport"/>
    <property type="evidence" value="ECO:0007669"/>
    <property type="project" value="TreeGrafter"/>
</dbReference>
<comment type="caution">
    <text evidence="14">The sequence shown here is derived from an EMBL/GenBank/DDBJ whole genome shotgun (WGS) entry which is preliminary data.</text>
</comment>
<comment type="subcellular location">
    <subcellularLocation>
        <location evidence="1">Cell outer membrane</location>
        <topology evidence="1">Multi-pass membrane protein</topology>
    </subcellularLocation>
</comment>
<feature type="signal peptide" evidence="11">
    <location>
        <begin position="1"/>
        <end position="23"/>
    </location>
</feature>
<dbReference type="Proteomes" id="UP000297564">
    <property type="component" value="Unassembled WGS sequence"/>
</dbReference>
<proteinExistence type="inferred from homology"/>
<evidence type="ECO:0000256" key="8">
    <source>
        <dbReference type="ARBA" id="ARBA00023170"/>
    </source>
</evidence>
<evidence type="ECO:0000313" key="14">
    <source>
        <dbReference type="EMBL" id="TFY96552.1"/>
    </source>
</evidence>
<dbReference type="PANTHER" id="PTHR30069:SF40">
    <property type="entry name" value="TONB-DEPENDENT RECEPTOR NMB0964-RELATED"/>
    <property type="match status" value="1"/>
</dbReference>
<accession>A0A4Z0BBN1</accession>
<evidence type="ECO:0000256" key="10">
    <source>
        <dbReference type="RuleBase" id="RU003357"/>
    </source>
</evidence>
<dbReference type="Gene3D" id="2.40.170.20">
    <property type="entry name" value="TonB-dependent receptor, beta-barrel domain"/>
    <property type="match status" value="1"/>
</dbReference>
<dbReference type="InterPro" id="IPR012910">
    <property type="entry name" value="Plug_dom"/>
</dbReference>
<evidence type="ECO:0000256" key="11">
    <source>
        <dbReference type="SAM" id="SignalP"/>
    </source>
</evidence>
<keyword evidence="6 10" id="KW-0798">TonB box</keyword>
<keyword evidence="3" id="KW-0813">Transport</keyword>
<dbReference type="OrthoDB" id="9795928at2"/>
<dbReference type="GO" id="GO:0009279">
    <property type="term" value="C:cell outer membrane"/>
    <property type="evidence" value="ECO:0007669"/>
    <property type="project" value="UniProtKB-SubCell"/>
</dbReference>
<name>A0A4Z0BBN1_9BURK</name>
<gene>
    <name evidence="14" type="ORF">EZ242_21255</name>
</gene>
<sequence>MNLHFLRSAVGAAAGTLCLSAAAQGAGTLPDVTVTGNPLGSSQRVAPVERVEGTGLLLRGQGSLGGALDHLPGVSSTHFGPGVSRPILRGLDGDRIRILRNGAAQLDASSLSFDHAVPIDPLTVDRIEVLRGPAALLYGGTAIGGVVNAIDGRIPRSPLQGLTGRADASLATGRRERAGAVMLQAGTGNQVLHVDAFGRDNEDVRLPLALPCAGGVSDRLCNTAGEARGAALGGSTFFERGWLGASVSTHRKDYGSPADEAVRIGMRSDRYAIEGQWRPAPGWLENVQLQAAHTDYGHTEFEAGETGTVFATRGNELRLQARHRAFGPLSGVVGLQAEHTRFSALGDEAFAPASRTRQQAVFIHEELALDWGRLSLGARTERVRVASQGSPGVDRFLVGSREFQPTSYALGALWKLAPSWELTGQLAHSERAPRDYELFANGPHIATQAWEQGDATLGLERSNSAELALAWKQGPNEARLGAFAYRFSNYIALQTTGADREVEPGETLPEFAYRDVPARFHGLEASGNWRLRSGAPQLDIAWRADQVRATDRSTGEPLPRIAPVRAGAALVLKRGEWGGRLGFDHAARQDRVPTGAAAVAGYTTWHAALTREQAVGQGQLLWYARLDNLTDTVARPATSFLTQTAPERALLAGRSLRVGVRAEF</sequence>
<dbReference type="Pfam" id="PF00593">
    <property type="entry name" value="TonB_dep_Rec_b-barrel"/>
    <property type="match status" value="1"/>
</dbReference>
<evidence type="ECO:0000259" key="12">
    <source>
        <dbReference type="Pfam" id="PF00593"/>
    </source>
</evidence>
<dbReference type="RefSeq" id="WP_135287195.1">
    <property type="nucleotide sequence ID" value="NZ_SMLL01000009.1"/>
</dbReference>
<dbReference type="InterPro" id="IPR039426">
    <property type="entry name" value="TonB-dep_rcpt-like"/>
</dbReference>
<keyword evidence="4" id="KW-1134">Transmembrane beta strand</keyword>
<keyword evidence="5" id="KW-0812">Transmembrane</keyword>
<feature type="domain" description="TonB-dependent receptor-like beta-barrel" evidence="12">
    <location>
        <begin position="260"/>
        <end position="609"/>
    </location>
</feature>
<dbReference type="PANTHER" id="PTHR30069">
    <property type="entry name" value="TONB-DEPENDENT OUTER MEMBRANE RECEPTOR"/>
    <property type="match status" value="1"/>
</dbReference>
<evidence type="ECO:0000256" key="9">
    <source>
        <dbReference type="ARBA" id="ARBA00023237"/>
    </source>
</evidence>
<dbReference type="GO" id="GO:0015344">
    <property type="term" value="F:siderophore uptake transmembrane transporter activity"/>
    <property type="evidence" value="ECO:0007669"/>
    <property type="project" value="TreeGrafter"/>
</dbReference>
<dbReference type="EMBL" id="SMLL01000009">
    <property type="protein sequence ID" value="TFY96552.1"/>
    <property type="molecule type" value="Genomic_DNA"/>
</dbReference>
<dbReference type="Gene3D" id="2.170.130.10">
    <property type="entry name" value="TonB-dependent receptor, plug domain"/>
    <property type="match status" value="1"/>
</dbReference>
<feature type="domain" description="TonB-dependent receptor plug" evidence="13">
    <location>
        <begin position="52"/>
        <end position="146"/>
    </location>
</feature>
<keyword evidence="8 14" id="KW-0675">Receptor</keyword>
<keyword evidence="15" id="KW-1185">Reference proteome</keyword>
<dbReference type="InterPro" id="IPR036942">
    <property type="entry name" value="Beta-barrel_TonB_sf"/>
</dbReference>
<organism evidence="14 15">
    <name type="scientific">Ramlibacter rhizophilus</name>
    <dbReference type="NCBI Taxonomy" id="1781167"/>
    <lineage>
        <taxon>Bacteria</taxon>
        <taxon>Pseudomonadati</taxon>
        <taxon>Pseudomonadota</taxon>
        <taxon>Betaproteobacteria</taxon>
        <taxon>Burkholderiales</taxon>
        <taxon>Comamonadaceae</taxon>
        <taxon>Ramlibacter</taxon>
    </lineage>
</organism>
<evidence type="ECO:0000256" key="7">
    <source>
        <dbReference type="ARBA" id="ARBA00023136"/>
    </source>
</evidence>
<evidence type="ECO:0000256" key="4">
    <source>
        <dbReference type="ARBA" id="ARBA00022452"/>
    </source>
</evidence>